<protein>
    <submittedName>
        <fullName evidence="2">Uncharacterized protein</fullName>
    </submittedName>
</protein>
<dbReference type="Proteomes" id="UP001177670">
    <property type="component" value="Unassembled WGS sequence"/>
</dbReference>
<evidence type="ECO:0000313" key="2">
    <source>
        <dbReference type="EMBL" id="KAK1131891.1"/>
    </source>
</evidence>
<accession>A0AA40KTB9</accession>
<name>A0AA40KTB9_9HYME</name>
<comment type="caution">
    <text evidence="2">The sequence shown here is derived from an EMBL/GenBank/DDBJ whole genome shotgun (WGS) entry which is preliminary data.</text>
</comment>
<proteinExistence type="predicted"/>
<dbReference type="EMBL" id="JAHYIQ010000005">
    <property type="protein sequence ID" value="KAK1131891.1"/>
    <property type="molecule type" value="Genomic_DNA"/>
</dbReference>
<feature type="region of interest" description="Disordered" evidence="1">
    <location>
        <begin position="1"/>
        <end position="39"/>
    </location>
</feature>
<dbReference type="AlphaFoldDB" id="A0AA40KTB9"/>
<gene>
    <name evidence="2" type="ORF">K0M31_016039</name>
</gene>
<sequence>MEENPGGNGKRKVEGWKAERRGVERSGEEWRGVERSGEERRAAAAYSGARRSSAFQIARPRQDFHAAFWTSCTSKHAASLQ</sequence>
<evidence type="ECO:0000313" key="3">
    <source>
        <dbReference type="Proteomes" id="UP001177670"/>
    </source>
</evidence>
<reference evidence="2" key="1">
    <citation type="submission" date="2021-10" db="EMBL/GenBank/DDBJ databases">
        <title>Melipona bicolor Genome sequencing and assembly.</title>
        <authorList>
            <person name="Araujo N.S."/>
            <person name="Arias M.C."/>
        </authorList>
    </citation>
    <scope>NUCLEOTIDE SEQUENCE</scope>
    <source>
        <strain evidence="2">USP_2M_L1-L4_2017</strain>
        <tissue evidence="2">Whole body</tissue>
    </source>
</reference>
<evidence type="ECO:0000256" key="1">
    <source>
        <dbReference type="SAM" id="MobiDB-lite"/>
    </source>
</evidence>
<organism evidence="2 3">
    <name type="scientific">Melipona bicolor</name>
    <dbReference type="NCBI Taxonomy" id="60889"/>
    <lineage>
        <taxon>Eukaryota</taxon>
        <taxon>Metazoa</taxon>
        <taxon>Ecdysozoa</taxon>
        <taxon>Arthropoda</taxon>
        <taxon>Hexapoda</taxon>
        <taxon>Insecta</taxon>
        <taxon>Pterygota</taxon>
        <taxon>Neoptera</taxon>
        <taxon>Endopterygota</taxon>
        <taxon>Hymenoptera</taxon>
        <taxon>Apocrita</taxon>
        <taxon>Aculeata</taxon>
        <taxon>Apoidea</taxon>
        <taxon>Anthophila</taxon>
        <taxon>Apidae</taxon>
        <taxon>Melipona</taxon>
    </lineage>
</organism>
<feature type="compositionally biased region" description="Basic and acidic residues" evidence="1">
    <location>
        <begin position="11"/>
        <end position="39"/>
    </location>
</feature>
<keyword evidence="3" id="KW-1185">Reference proteome</keyword>